<comment type="caution">
    <text evidence="1">The sequence shown here is derived from an EMBL/GenBank/DDBJ whole genome shotgun (WGS) entry which is preliminary data.</text>
</comment>
<dbReference type="EMBL" id="RRYP01005160">
    <property type="protein sequence ID" value="TNV82279.1"/>
    <property type="molecule type" value="Genomic_DNA"/>
</dbReference>
<evidence type="ECO:0000313" key="1">
    <source>
        <dbReference type="EMBL" id="TNV82279.1"/>
    </source>
</evidence>
<accession>A0A8J8T4T6</accession>
<proteinExistence type="predicted"/>
<protein>
    <submittedName>
        <fullName evidence="1">Uncharacterized protein</fullName>
    </submittedName>
</protein>
<keyword evidence="2" id="KW-1185">Reference proteome</keyword>
<reference evidence="1" key="1">
    <citation type="submission" date="2019-06" db="EMBL/GenBank/DDBJ databases">
        <authorList>
            <person name="Zheng W."/>
        </authorList>
    </citation>
    <scope>NUCLEOTIDE SEQUENCE</scope>
    <source>
        <strain evidence="1">QDHG01</strain>
    </source>
</reference>
<gene>
    <name evidence="1" type="ORF">FGO68_gene10894</name>
</gene>
<name>A0A8J8T4T6_HALGN</name>
<dbReference type="AlphaFoldDB" id="A0A8J8T4T6"/>
<organism evidence="1 2">
    <name type="scientific">Halteria grandinella</name>
    <dbReference type="NCBI Taxonomy" id="5974"/>
    <lineage>
        <taxon>Eukaryota</taxon>
        <taxon>Sar</taxon>
        <taxon>Alveolata</taxon>
        <taxon>Ciliophora</taxon>
        <taxon>Intramacronucleata</taxon>
        <taxon>Spirotrichea</taxon>
        <taxon>Stichotrichia</taxon>
        <taxon>Sporadotrichida</taxon>
        <taxon>Halteriidae</taxon>
        <taxon>Halteria</taxon>
    </lineage>
</organism>
<evidence type="ECO:0000313" key="2">
    <source>
        <dbReference type="Proteomes" id="UP000785679"/>
    </source>
</evidence>
<dbReference type="Proteomes" id="UP000785679">
    <property type="component" value="Unassembled WGS sequence"/>
</dbReference>
<sequence length="485" mass="55799">MRSINHRGLILLMAPFGAINHTDFSFMQTYLLEGASGKEQETEDDFSSIFQPKQSSLQTSNTSYFFKEHSEEKRKSTNHTQSITNLLLNSPYHQILQPIHHVENQKFDKEILSLIFSEIIEGELFPEPRKEHLAILRGTAKCIANLNRETDIKICLFTSGDSNIDNPSIGWLNGAAAYDATQNQLRELRCSFKAYPETLINLLKYERVINNDQLEKILPVQCRYHMKQVSPVEYNILIQVKVSPSFYTRELNIIIPLFQAATVSSVQLSMHHSGNLKTQQHPSEGFPLLVWNFLPQTQHLISEIQGSIFFTPSLQGESQRLKAALEDLTLYSYDQLLSQQMQELSVESSENYQYLNKETLNIQKHFQQMKMDISSIQHDDPDLYQRGSKEEGLIKDESKIKFDDQKQSLEEVISSIKKLPEHLHDPKQTFVQVQFSGWENSGNVLTNIQYREVLFSPHREGIQVNRQNSVSSGVYKVWNSLALSN</sequence>